<keyword evidence="7" id="KW-1015">Disulfide bond</keyword>
<dbReference type="Pfam" id="PF15711">
    <property type="entry name" value="ILEI"/>
    <property type="match status" value="1"/>
</dbReference>
<dbReference type="Pfam" id="PF06625">
    <property type="entry name" value="DUF1151"/>
    <property type="match status" value="1"/>
</dbReference>
<evidence type="ECO:0000256" key="6">
    <source>
        <dbReference type="ARBA" id="ARBA00023054"/>
    </source>
</evidence>
<keyword evidence="10" id="KW-0472">Membrane</keyword>
<gene>
    <name evidence="12" type="ORF">AKAME5_001611300</name>
</gene>
<name>A0AAD3RBP4_LATJO</name>
<keyword evidence="4" id="KW-0732">Signal</keyword>
<sequence>MRYRGGWHLAAVIVVVLIMWGIALNSFDVQEKARDILGFHDIDQMKLKFKTATASPEPKCSLSRVCPPDHFALYIRSGAANVVGPKICFDGKIIMSHVLNNVGPGLNIVVVNGENGVVEKFGYLNLKAGNPQEILTYLKEIKPGMIVLVASFDDITTKLTNEMRNLFVGMGSTFIKSIKRKDNWVFAGRAGTQNRSLFEKQAINDDKTNIYEGWPDMVEEVSVQNSGLYTEDMGVTYGKKKDLQHFPGRSETHLNGSGQKSRNIQCASVMQTHQNQQQERRPELQAFQPQLQSEEESGNLIRPKKPLNPLTASKSHQELHKELRMTHNRRVSQEGKTELQRVLEKRRWDQKKKASKDQEEAKKSRSPLHQELLKRHHRLEKLEKEEKGQQREEPEFLRVKERLRRTASLDAGEKEL</sequence>
<keyword evidence="10" id="KW-0812">Transmembrane</keyword>
<dbReference type="PANTHER" id="PTHR14592">
    <property type="entry name" value="UNCHARACTERIZED FAM3"/>
    <property type="match status" value="1"/>
</dbReference>
<dbReference type="InterPro" id="IPR039477">
    <property type="entry name" value="ILEI/PANDER_dom"/>
</dbReference>
<feature type="domain" description="ILEI/PANDER" evidence="11">
    <location>
        <begin position="105"/>
        <end position="191"/>
    </location>
</feature>
<keyword evidence="10" id="KW-1133">Transmembrane helix</keyword>
<dbReference type="PROSITE" id="PS52031">
    <property type="entry name" value="GG_LECTIN"/>
    <property type="match status" value="1"/>
</dbReference>
<keyword evidence="5 8" id="KW-0430">Lectin</keyword>
<evidence type="ECO:0000313" key="12">
    <source>
        <dbReference type="EMBL" id="GLD64574.1"/>
    </source>
</evidence>
<comment type="caution">
    <text evidence="12">The sequence shown here is derived from an EMBL/GenBank/DDBJ whole genome shotgun (WGS) entry which is preliminary data.</text>
</comment>
<comment type="subcellular location">
    <subcellularLocation>
        <location evidence="1">Secreted</location>
    </subcellularLocation>
</comment>
<evidence type="ECO:0000256" key="5">
    <source>
        <dbReference type="ARBA" id="ARBA00022734"/>
    </source>
</evidence>
<feature type="transmembrane region" description="Helical" evidence="10">
    <location>
        <begin position="7"/>
        <end position="27"/>
    </location>
</feature>
<protein>
    <submittedName>
        <fullName evidence="12">Protein FAM3C-like isoform X2</fullName>
    </submittedName>
</protein>
<evidence type="ECO:0000256" key="9">
    <source>
        <dbReference type="SAM" id="MobiDB-lite"/>
    </source>
</evidence>
<dbReference type="InterPro" id="IPR039220">
    <property type="entry name" value="FAM3"/>
</dbReference>
<evidence type="ECO:0000256" key="3">
    <source>
        <dbReference type="ARBA" id="ARBA00022525"/>
    </source>
</evidence>
<dbReference type="GO" id="GO:0030246">
    <property type="term" value="F:carbohydrate binding"/>
    <property type="evidence" value="ECO:0007669"/>
    <property type="project" value="UniProtKB-UniRule"/>
</dbReference>
<keyword evidence="3" id="KW-0964">Secreted</keyword>
<dbReference type="GO" id="GO:0005576">
    <property type="term" value="C:extracellular region"/>
    <property type="evidence" value="ECO:0007669"/>
    <property type="project" value="UniProtKB-SubCell"/>
</dbReference>
<evidence type="ECO:0000256" key="10">
    <source>
        <dbReference type="SAM" id="Phobius"/>
    </source>
</evidence>
<accession>A0AAD3RBP4</accession>
<feature type="region of interest" description="Disordered" evidence="9">
    <location>
        <begin position="289"/>
        <end position="311"/>
    </location>
</feature>
<evidence type="ECO:0000256" key="7">
    <source>
        <dbReference type="ARBA" id="ARBA00023157"/>
    </source>
</evidence>
<dbReference type="EMBL" id="BRZM01000069">
    <property type="protein sequence ID" value="GLD64574.1"/>
    <property type="molecule type" value="Genomic_DNA"/>
</dbReference>
<dbReference type="AlphaFoldDB" id="A0AAD3RBP4"/>
<evidence type="ECO:0000256" key="1">
    <source>
        <dbReference type="ARBA" id="ARBA00004613"/>
    </source>
</evidence>
<keyword evidence="6" id="KW-0175">Coiled coil</keyword>
<organism evidence="12 13">
    <name type="scientific">Lates japonicus</name>
    <name type="common">Japanese lates</name>
    <dbReference type="NCBI Taxonomy" id="270547"/>
    <lineage>
        <taxon>Eukaryota</taxon>
        <taxon>Metazoa</taxon>
        <taxon>Chordata</taxon>
        <taxon>Craniata</taxon>
        <taxon>Vertebrata</taxon>
        <taxon>Euteleostomi</taxon>
        <taxon>Actinopterygii</taxon>
        <taxon>Neopterygii</taxon>
        <taxon>Teleostei</taxon>
        <taxon>Neoteleostei</taxon>
        <taxon>Acanthomorphata</taxon>
        <taxon>Carangaria</taxon>
        <taxon>Carangaria incertae sedis</taxon>
        <taxon>Centropomidae</taxon>
        <taxon>Lates</taxon>
    </lineage>
</organism>
<dbReference type="InterPro" id="IPR039475">
    <property type="entry name" value="ILEI_FAM3C"/>
</dbReference>
<evidence type="ECO:0000256" key="4">
    <source>
        <dbReference type="ARBA" id="ARBA00022729"/>
    </source>
</evidence>
<dbReference type="Proteomes" id="UP001279410">
    <property type="component" value="Unassembled WGS sequence"/>
</dbReference>
<dbReference type="CDD" id="cd13940">
    <property type="entry name" value="ILEI_FAM3C"/>
    <property type="match status" value="1"/>
</dbReference>
<keyword evidence="13" id="KW-1185">Reference proteome</keyword>
<feature type="compositionally biased region" description="Basic and acidic residues" evidence="9">
    <location>
        <begin position="324"/>
        <end position="363"/>
    </location>
</feature>
<evidence type="ECO:0000256" key="2">
    <source>
        <dbReference type="ARBA" id="ARBA00010905"/>
    </source>
</evidence>
<proteinExistence type="inferred from homology"/>
<comment type="similarity">
    <text evidence="2">Belongs to the FAM3 family.</text>
</comment>
<reference evidence="12" key="1">
    <citation type="submission" date="2022-08" db="EMBL/GenBank/DDBJ databases">
        <title>Genome sequencing of akame (Lates japonicus).</title>
        <authorList>
            <person name="Hashiguchi Y."/>
            <person name="Takahashi H."/>
        </authorList>
    </citation>
    <scope>NUCLEOTIDE SEQUENCE</scope>
    <source>
        <strain evidence="12">Kochi</strain>
    </source>
</reference>
<evidence type="ECO:0000256" key="8">
    <source>
        <dbReference type="PROSITE-ProRule" id="PRU01375"/>
    </source>
</evidence>
<evidence type="ECO:0000313" key="13">
    <source>
        <dbReference type="Proteomes" id="UP001279410"/>
    </source>
</evidence>
<feature type="region of interest" description="Disordered" evidence="9">
    <location>
        <begin position="324"/>
        <end position="416"/>
    </location>
</feature>
<feature type="compositionally biased region" description="Basic and acidic residues" evidence="9">
    <location>
        <begin position="380"/>
        <end position="400"/>
    </location>
</feature>
<evidence type="ECO:0000259" key="11">
    <source>
        <dbReference type="Pfam" id="PF15711"/>
    </source>
</evidence>
<dbReference type="InterPro" id="IPR009533">
    <property type="entry name" value="FAM107"/>
</dbReference>